<keyword evidence="1" id="KW-0245">EGF-like domain</keyword>
<evidence type="ECO:0000259" key="5">
    <source>
        <dbReference type="PROSITE" id="PS50026"/>
    </source>
</evidence>
<dbReference type="CDD" id="cd00064">
    <property type="entry name" value="FU"/>
    <property type="match status" value="3"/>
</dbReference>
<feature type="transmembrane region" description="Helical" evidence="3">
    <location>
        <begin position="601"/>
        <end position="622"/>
    </location>
</feature>
<keyword evidence="1" id="KW-1015">Disulfide bond</keyword>
<feature type="signal peptide" evidence="4">
    <location>
        <begin position="1"/>
        <end position="18"/>
    </location>
</feature>
<keyword evidence="3" id="KW-0472">Membrane</keyword>
<keyword evidence="7" id="KW-1185">Reference proteome</keyword>
<evidence type="ECO:0000256" key="3">
    <source>
        <dbReference type="SAM" id="Phobius"/>
    </source>
</evidence>
<keyword evidence="3" id="KW-1133">Transmembrane helix</keyword>
<proteinExistence type="predicted"/>
<feature type="compositionally biased region" description="Polar residues" evidence="2">
    <location>
        <begin position="710"/>
        <end position="721"/>
    </location>
</feature>
<dbReference type="PANTHER" id="PTHR15332">
    <property type="entry name" value="PROPROTEIN CONVERTASE SUBTILISIN_KEXIN TYPE 5-LIKE"/>
    <property type="match status" value="1"/>
</dbReference>
<dbReference type="Gene3D" id="2.10.220.10">
    <property type="entry name" value="Hormone Receptor, Insulin-like Growth Factor Receptor 1, Chain A, domain 2"/>
    <property type="match status" value="4"/>
</dbReference>
<feature type="chain" id="PRO_5041389799" evidence="4">
    <location>
        <begin position="19"/>
        <end position="821"/>
    </location>
</feature>
<feature type="compositionally biased region" description="Polar residues" evidence="2">
    <location>
        <begin position="802"/>
        <end position="821"/>
    </location>
</feature>
<feature type="compositionally biased region" description="Polar residues" evidence="2">
    <location>
        <begin position="734"/>
        <end position="745"/>
    </location>
</feature>
<feature type="disulfide bond" evidence="1">
    <location>
        <begin position="160"/>
        <end position="169"/>
    </location>
</feature>
<evidence type="ECO:0000313" key="6">
    <source>
        <dbReference type="EMBL" id="KAK0500871.1"/>
    </source>
</evidence>
<dbReference type="EMBL" id="JAUEPU010000007">
    <property type="protein sequence ID" value="KAK0500871.1"/>
    <property type="molecule type" value="Genomic_DNA"/>
</dbReference>
<dbReference type="SUPFAM" id="SSF57184">
    <property type="entry name" value="Growth factor receptor domain"/>
    <property type="match status" value="3"/>
</dbReference>
<dbReference type="PROSITE" id="PS00022">
    <property type="entry name" value="EGF_1"/>
    <property type="match status" value="1"/>
</dbReference>
<feature type="compositionally biased region" description="Basic and acidic residues" evidence="2">
    <location>
        <begin position="750"/>
        <end position="764"/>
    </location>
</feature>
<organism evidence="6 7">
    <name type="scientific">Armillaria luteobubalina</name>
    <dbReference type="NCBI Taxonomy" id="153913"/>
    <lineage>
        <taxon>Eukaryota</taxon>
        <taxon>Fungi</taxon>
        <taxon>Dikarya</taxon>
        <taxon>Basidiomycota</taxon>
        <taxon>Agaricomycotina</taxon>
        <taxon>Agaricomycetes</taxon>
        <taxon>Agaricomycetidae</taxon>
        <taxon>Agaricales</taxon>
        <taxon>Marasmiineae</taxon>
        <taxon>Physalacriaceae</taxon>
        <taxon>Armillaria</taxon>
    </lineage>
</organism>
<evidence type="ECO:0000313" key="7">
    <source>
        <dbReference type="Proteomes" id="UP001175228"/>
    </source>
</evidence>
<comment type="caution">
    <text evidence="1">Lacks conserved residue(s) required for the propagation of feature annotation.</text>
</comment>
<dbReference type="InterPro" id="IPR000742">
    <property type="entry name" value="EGF"/>
</dbReference>
<feature type="compositionally biased region" description="Polar residues" evidence="2">
    <location>
        <begin position="767"/>
        <end position="776"/>
    </location>
</feature>
<feature type="compositionally biased region" description="Basic and acidic residues" evidence="2">
    <location>
        <begin position="722"/>
        <end position="733"/>
    </location>
</feature>
<dbReference type="PANTHER" id="PTHR15332:SF175">
    <property type="entry name" value="PROPROTEIN CONVERTASE SUBTILISIN_KEXIN TYPE 5-LIKE"/>
    <property type="match status" value="1"/>
</dbReference>
<protein>
    <submittedName>
        <fullName evidence="6">Growth factor receptor domain-containing protein</fullName>
    </submittedName>
</protein>
<evidence type="ECO:0000256" key="4">
    <source>
        <dbReference type="SAM" id="SignalP"/>
    </source>
</evidence>
<keyword evidence="6" id="KW-0675">Receptor</keyword>
<feature type="region of interest" description="Disordered" evidence="2">
    <location>
        <begin position="708"/>
        <end position="821"/>
    </location>
</feature>
<feature type="disulfide bond" evidence="1">
    <location>
        <begin position="142"/>
        <end position="152"/>
    </location>
</feature>
<name>A0AA39QFF1_9AGAR</name>
<keyword evidence="4" id="KW-0732">Signal</keyword>
<evidence type="ECO:0000256" key="2">
    <source>
        <dbReference type="SAM" id="MobiDB-lite"/>
    </source>
</evidence>
<dbReference type="AlphaFoldDB" id="A0AA39QFF1"/>
<accession>A0AA39QFF1</accession>
<dbReference type="PROSITE" id="PS50026">
    <property type="entry name" value="EGF_3"/>
    <property type="match status" value="1"/>
</dbReference>
<dbReference type="Proteomes" id="UP001175228">
    <property type="component" value="Unassembled WGS sequence"/>
</dbReference>
<dbReference type="SMART" id="SM00261">
    <property type="entry name" value="FU"/>
    <property type="match status" value="6"/>
</dbReference>
<dbReference type="InterPro" id="IPR009030">
    <property type="entry name" value="Growth_fac_rcpt_cys_sf"/>
</dbReference>
<gene>
    <name evidence="6" type="ORF">EDD18DRAFT_1146303</name>
</gene>
<reference evidence="6" key="1">
    <citation type="submission" date="2023-06" db="EMBL/GenBank/DDBJ databases">
        <authorList>
            <consortium name="Lawrence Berkeley National Laboratory"/>
            <person name="Ahrendt S."/>
            <person name="Sahu N."/>
            <person name="Indic B."/>
            <person name="Wong-Bajracharya J."/>
            <person name="Merenyi Z."/>
            <person name="Ke H.-M."/>
            <person name="Monk M."/>
            <person name="Kocsube S."/>
            <person name="Drula E."/>
            <person name="Lipzen A."/>
            <person name="Balint B."/>
            <person name="Henrissat B."/>
            <person name="Andreopoulos B."/>
            <person name="Martin F.M."/>
            <person name="Harder C.B."/>
            <person name="Rigling D."/>
            <person name="Ford K.L."/>
            <person name="Foster G.D."/>
            <person name="Pangilinan J."/>
            <person name="Papanicolaou A."/>
            <person name="Barry K."/>
            <person name="LaButti K."/>
            <person name="Viragh M."/>
            <person name="Koriabine M."/>
            <person name="Yan M."/>
            <person name="Riley R."/>
            <person name="Champramary S."/>
            <person name="Plett K.L."/>
            <person name="Tsai I.J."/>
            <person name="Slot J."/>
            <person name="Sipos G."/>
            <person name="Plett J."/>
            <person name="Nagy L.G."/>
            <person name="Grigoriev I.V."/>
        </authorList>
    </citation>
    <scope>NUCLEOTIDE SEQUENCE</scope>
    <source>
        <strain evidence="6">HWK02</strain>
    </source>
</reference>
<dbReference type="InterPro" id="IPR006212">
    <property type="entry name" value="Furin_repeat"/>
</dbReference>
<sequence length="821" mass="85717">MLALLSFLFILSAASVVGVTLSADGESTSVLLLPGQYSTTTNPQLLHNLLTSKSASLSPSPGFENSSKSLSLPLNVALSSGMAIYSESLYSGSAGFTALPSNPPSNSTTSLSAASLSLSSSVWAAINVGDHRVVFWDSSSACSPSCSSSGICSTAGNCTCPRGFFGSNCLACPSNCTKCDEGISGTGRCLVAQVSNAPSTCNCINGECGSNGVCTCTEGFTTASNGTACAKCATGFFLTSTGDCKACQLGCSACADSTGICLTCKTGFTQDANDKTQCDAPQSTTSSGTVCPDGSFSSGTTCTTCSSACQKCTGATSNDCTLCATGSYAFNGSCVSTSSTGVCEGTNLIADNNKHLCDACGAKCTSCEIQNFSVASTVNELKCTGCIPGSFLSNGQCIDSCPIGTFVSPKDNVTCTNCDSSCSTCSGSSTFCLTCPNNQLASDGSCVSSCPSGTFSSTGSCLTCHPDCATCSGSSFNQCSTCPSNRPVLNNGRCLSTCSQSQYFDSTSSSCVSCHSTCSTCSGPNENECLSCSSSGQYLRSGTCVNANCTSSTSIVSGLGICLSDLVVVASSTSSSGSPVPSITGLSDPTVVSKTTNKLTWWQILLMALGCAFIFLAFVYCWRRRARKQRAKQTALFASAKKLDRSSNWRWRLVRFGEKLFGHRRSHRAQRSDEEIKLVQLRDAEEARHHDEINKLIGSYAYPTHDVSRKTSSSAVRSRNQSRVEHRTPDDSSRLSGPSIYSQVTGAPRRTPEVRQPVRKDEMARFSASTFSNSLNSRDRDLLPPPSRSDAQAYAHAVCADSPSNRLKPNYTGGSRNPFWN</sequence>
<keyword evidence="3" id="KW-0812">Transmembrane</keyword>
<feature type="domain" description="EGF-like" evidence="5">
    <location>
        <begin position="138"/>
        <end position="170"/>
    </location>
</feature>
<evidence type="ECO:0000256" key="1">
    <source>
        <dbReference type="PROSITE-ProRule" id="PRU00076"/>
    </source>
</evidence>
<dbReference type="SMART" id="SM00181">
    <property type="entry name" value="EGF"/>
    <property type="match status" value="5"/>
</dbReference>
<comment type="caution">
    <text evidence="6">The sequence shown here is derived from an EMBL/GenBank/DDBJ whole genome shotgun (WGS) entry which is preliminary data.</text>
</comment>